<proteinExistence type="predicted"/>
<keyword evidence="1" id="KW-0812">Transmembrane</keyword>
<feature type="transmembrane region" description="Helical" evidence="1">
    <location>
        <begin position="99"/>
        <end position="121"/>
    </location>
</feature>
<keyword evidence="1" id="KW-1133">Transmembrane helix</keyword>
<sequence length="146" mass="16568">MFYIAAWIGLTVFISVAYYRLKYHTRTQLQRLQREEELELTRRTATATAVAVDPSSKSVAIEGSHYGWLRLRTESPISERHAAMTTMARKVVFESASRALVRAPFALFIPSAMLMLARTAYAPTVVSTVELGGQQWAERVWYPVIK</sequence>
<feature type="transmembrane region" description="Helical" evidence="1">
    <location>
        <begin position="6"/>
        <end position="21"/>
    </location>
</feature>
<evidence type="ECO:0000313" key="3">
    <source>
        <dbReference type="Proteomes" id="UP000070544"/>
    </source>
</evidence>
<keyword evidence="1" id="KW-0472">Membrane</keyword>
<dbReference type="EMBL" id="KQ965732">
    <property type="protein sequence ID" value="KXS21634.1"/>
    <property type="molecule type" value="Genomic_DNA"/>
</dbReference>
<organism evidence="2 3">
    <name type="scientific">Gonapodya prolifera (strain JEL478)</name>
    <name type="common">Monoblepharis prolifera</name>
    <dbReference type="NCBI Taxonomy" id="1344416"/>
    <lineage>
        <taxon>Eukaryota</taxon>
        <taxon>Fungi</taxon>
        <taxon>Fungi incertae sedis</taxon>
        <taxon>Chytridiomycota</taxon>
        <taxon>Chytridiomycota incertae sedis</taxon>
        <taxon>Monoblepharidomycetes</taxon>
        <taxon>Monoblepharidales</taxon>
        <taxon>Gonapodyaceae</taxon>
        <taxon>Gonapodya</taxon>
    </lineage>
</organism>
<name>A0A139AY56_GONPJ</name>
<dbReference type="Proteomes" id="UP000070544">
    <property type="component" value="Unassembled WGS sequence"/>
</dbReference>
<dbReference type="AlphaFoldDB" id="A0A139AY56"/>
<accession>A0A139AY56</accession>
<protein>
    <submittedName>
        <fullName evidence="2">Uncharacterized protein</fullName>
    </submittedName>
</protein>
<evidence type="ECO:0000313" key="2">
    <source>
        <dbReference type="EMBL" id="KXS21634.1"/>
    </source>
</evidence>
<reference evidence="2 3" key="1">
    <citation type="journal article" date="2015" name="Genome Biol. Evol.">
        <title>Phylogenomic analyses indicate that early fungi evolved digesting cell walls of algal ancestors of land plants.</title>
        <authorList>
            <person name="Chang Y."/>
            <person name="Wang S."/>
            <person name="Sekimoto S."/>
            <person name="Aerts A.L."/>
            <person name="Choi C."/>
            <person name="Clum A."/>
            <person name="LaButti K.M."/>
            <person name="Lindquist E.A."/>
            <person name="Yee Ngan C."/>
            <person name="Ohm R.A."/>
            <person name="Salamov A.A."/>
            <person name="Grigoriev I.V."/>
            <person name="Spatafora J.W."/>
            <person name="Berbee M.L."/>
        </authorList>
    </citation>
    <scope>NUCLEOTIDE SEQUENCE [LARGE SCALE GENOMIC DNA]</scope>
    <source>
        <strain evidence="2 3">JEL478</strain>
    </source>
</reference>
<gene>
    <name evidence="2" type="ORF">M427DRAFT_275336</name>
</gene>
<keyword evidence="3" id="KW-1185">Reference proteome</keyword>
<evidence type="ECO:0000256" key="1">
    <source>
        <dbReference type="SAM" id="Phobius"/>
    </source>
</evidence>